<name>A0ABV6QN85_9ACTN</name>
<evidence type="ECO:0000313" key="7">
    <source>
        <dbReference type="EMBL" id="MFC0625187.1"/>
    </source>
</evidence>
<dbReference type="Pfam" id="PF07291">
    <property type="entry name" value="MauE"/>
    <property type="match status" value="1"/>
</dbReference>
<accession>A0ABV6QN85</accession>
<keyword evidence="8" id="KW-1185">Reference proteome</keyword>
<evidence type="ECO:0000256" key="4">
    <source>
        <dbReference type="ARBA" id="ARBA00023136"/>
    </source>
</evidence>
<evidence type="ECO:0000256" key="2">
    <source>
        <dbReference type="ARBA" id="ARBA00022692"/>
    </source>
</evidence>
<protein>
    <submittedName>
        <fullName evidence="7">MauE/DoxX family redox-associated membrane protein</fullName>
    </submittedName>
</protein>
<keyword evidence="4 5" id="KW-0472">Membrane</keyword>
<dbReference type="EMBL" id="JBHLTC010000018">
    <property type="protein sequence ID" value="MFC0625187.1"/>
    <property type="molecule type" value="Genomic_DNA"/>
</dbReference>
<evidence type="ECO:0000256" key="3">
    <source>
        <dbReference type="ARBA" id="ARBA00022989"/>
    </source>
</evidence>
<organism evidence="7 8">
    <name type="scientific">Kribbella deserti</name>
    <dbReference type="NCBI Taxonomy" id="1926257"/>
    <lineage>
        <taxon>Bacteria</taxon>
        <taxon>Bacillati</taxon>
        <taxon>Actinomycetota</taxon>
        <taxon>Actinomycetes</taxon>
        <taxon>Propionibacteriales</taxon>
        <taxon>Kribbellaceae</taxon>
        <taxon>Kribbella</taxon>
    </lineage>
</organism>
<evidence type="ECO:0000256" key="5">
    <source>
        <dbReference type="SAM" id="Phobius"/>
    </source>
</evidence>
<gene>
    <name evidence="7" type="ORF">ACFFGN_14000</name>
</gene>
<dbReference type="InterPro" id="IPR009908">
    <property type="entry name" value="Methylamine_util_MauE"/>
</dbReference>
<dbReference type="RefSeq" id="WP_380047344.1">
    <property type="nucleotide sequence ID" value="NZ_JBHLTC010000018.1"/>
</dbReference>
<evidence type="ECO:0000259" key="6">
    <source>
        <dbReference type="Pfam" id="PF07291"/>
    </source>
</evidence>
<evidence type="ECO:0000313" key="8">
    <source>
        <dbReference type="Proteomes" id="UP001589890"/>
    </source>
</evidence>
<dbReference type="Proteomes" id="UP001589890">
    <property type="component" value="Unassembled WGS sequence"/>
</dbReference>
<keyword evidence="3 5" id="KW-1133">Transmembrane helix</keyword>
<sequence length="155" mass="16540">MTARFGWQPWFSTLARLVLGAVMLVAGALKIGDPEQSRLAVAAYELLPKALEQPIGWGLPFVEVAIGLLLIVGYGTRAAAAVSAVLMVVFIAAVASAWARGLAIDCGCFGGGGKVAPGQTKYLQEILRDLGLLALAVWLWFRPRSRFSLDPRTAE</sequence>
<feature type="domain" description="Methylamine utilisation protein MauE" evidence="6">
    <location>
        <begin position="9"/>
        <end position="141"/>
    </location>
</feature>
<keyword evidence="2 5" id="KW-0812">Transmembrane</keyword>
<comment type="caution">
    <text evidence="7">The sequence shown here is derived from an EMBL/GenBank/DDBJ whole genome shotgun (WGS) entry which is preliminary data.</text>
</comment>
<evidence type="ECO:0000256" key="1">
    <source>
        <dbReference type="ARBA" id="ARBA00004141"/>
    </source>
</evidence>
<proteinExistence type="predicted"/>
<comment type="subcellular location">
    <subcellularLocation>
        <location evidence="1">Membrane</location>
        <topology evidence="1">Multi-pass membrane protein</topology>
    </subcellularLocation>
</comment>
<feature type="transmembrane region" description="Helical" evidence="5">
    <location>
        <begin position="79"/>
        <end position="102"/>
    </location>
</feature>
<feature type="transmembrane region" description="Helical" evidence="5">
    <location>
        <begin position="54"/>
        <end position="72"/>
    </location>
</feature>
<reference evidence="7 8" key="1">
    <citation type="submission" date="2024-09" db="EMBL/GenBank/DDBJ databases">
        <authorList>
            <person name="Sun Q."/>
            <person name="Mori K."/>
        </authorList>
    </citation>
    <scope>NUCLEOTIDE SEQUENCE [LARGE SCALE GENOMIC DNA]</scope>
    <source>
        <strain evidence="7 8">CGMCC 1.15906</strain>
    </source>
</reference>